<reference evidence="2 3" key="1">
    <citation type="submission" date="2016-02" db="EMBL/GenBank/DDBJ databases">
        <authorList>
            <person name="Wen L."/>
            <person name="He K."/>
            <person name="Yang H."/>
        </authorList>
    </citation>
    <scope>NUCLEOTIDE SEQUENCE [LARGE SCALE GENOMIC DNA]</scope>
    <source>
        <strain evidence="2">Trichococcus_R210</strain>
    </source>
</reference>
<dbReference type="Proteomes" id="UP000076878">
    <property type="component" value="Unassembled WGS sequence"/>
</dbReference>
<protein>
    <submittedName>
        <fullName evidence="2">Uncharacterized protein</fullName>
    </submittedName>
</protein>
<dbReference type="STRING" id="640938.TR210_524"/>
<evidence type="ECO:0000256" key="1">
    <source>
        <dbReference type="SAM" id="Phobius"/>
    </source>
</evidence>
<name>A0A143YDA4_9LACT</name>
<accession>A0A143YDA4</accession>
<evidence type="ECO:0000313" key="2">
    <source>
        <dbReference type="EMBL" id="CZQ86075.1"/>
    </source>
</evidence>
<sequence length="36" mass="4252">MEYRDPGKLQITLLRYDIHIVAGLFVLQYIPDYLAL</sequence>
<feature type="transmembrane region" description="Helical" evidence="1">
    <location>
        <begin position="12"/>
        <end position="30"/>
    </location>
</feature>
<keyword evidence="1" id="KW-0812">Transmembrane</keyword>
<gene>
    <name evidence="2" type="ORF">TR210_524</name>
</gene>
<dbReference type="AlphaFoldDB" id="A0A143YDA4"/>
<feature type="non-terminal residue" evidence="2">
    <location>
        <position position="36"/>
    </location>
</feature>
<evidence type="ECO:0000313" key="3">
    <source>
        <dbReference type="Proteomes" id="UP000076878"/>
    </source>
</evidence>
<proteinExistence type="predicted"/>
<dbReference type="EMBL" id="FJNB01000002">
    <property type="protein sequence ID" value="CZQ86075.1"/>
    <property type="molecule type" value="Genomic_DNA"/>
</dbReference>
<keyword evidence="1" id="KW-1133">Transmembrane helix</keyword>
<organism evidence="2 3">
    <name type="scientific">Trichococcus ilyis</name>
    <dbReference type="NCBI Taxonomy" id="640938"/>
    <lineage>
        <taxon>Bacteria</taxon>
        <taxon>Bacillati</taxon>
        <taxon>Bacillota</taxon>
        <taxon>Bacilli</taxon>
        <taxon>Lactobacillales</taxon>
        <taxon>Carnobacteriaceae</taxon>
        <taxon>Trichococcus</taxon>
    </lineage>
</organism>
<keyword evidence="1" id="KW-0472">Membrane</keyword>